<organism evidence="1 2">
    <name type="scientific">Paraglomus occultum</name>
    <dbReference type="NCBI Taxonomy" id="144539"/>
    <lineage>
        <taxon>Eukaryota</taxon>
        <taxon>Fungi</taxon>
        <taxon>Fungi incertae sedis</taxon>
        <taxon>Mucoromycota</taxon>
        <taxon>Glomeromycotina</taxon>
        <taxon>Glomeromycetes</taxon>
        <taxon>Paraglomerales</taxon>
        <taxon>Paraglomeraceae</taxon>
        <taxon>Paraglomus</taxon>
    </lineage>
</organism>
<feature type="non-terminal residue" evidence="1">
    <location>
        <position position="80"/>
    </location>
</feature>
<dbReference type="EMBL" id="CAJVPJ010000657">
    <property type="protein sequence ID" value="CAG8546709.1"/>
    <property type="molecule type" value="Genomic_DNA"/>
</dbReference>
<evidence type="ECO:0000313" key="2">
    <source>
        <dbReference type="Proteomes" id="UP000789572"/>
    </source>
</evidence>
<gene>
    <name evidence="1" type="ORF">POCULU_LOCUS4811</name>
</gene>
<dbReference type="AlphaFoldDB" id="A0A9N9AVQ0"/>
<comment type="caution">
    <text evidence="1">The sequence shown here is derived from an EMBL/GenBank/DDBJ whole genome shotgun (WGS) entry which is preliminary data.</text>
</comment>
<accession>A0A9N9AVQ0</accession>
<protein>
    <submittedName>
        <fullName evidence="1">10048_t:CDS:1</fullName>
    </submittedName>
</protein>
<sequence length="80" mass="9182">QRNPVVASRSSNTTSPVIWIKVRMIFKKKIRDVNDSQDSIKKPKAQFTVPEPEKMQDTTVLLGKSSKKSENRRRARKVGE</sequence>
<evidence type="ECO:0000313" key="1">
    <source>
        <dbReference type="EMBL" id="CAG8546709.1"/>
    </source>
</evidence>
<dbReference type="Proteomes" id="UP000789572">
    <property type="component" value="Unassembled WGS sequence"/>
</dbReference>
<proteinExistence type="predicted"/>
<reference evidence="1" key="1">
    <citation type="submission" date="2021-06" db="EMBL/GenBank/DDBJ databases">
        <authorList>
            <person name="Kallberg Y."/>
            <person name="Tangrot J."/>
            <person name="Rosling A."/>
        </authorList>
    </citation>
    <scope>NUCLEOTIDE SEQUENCE</scope>
    <source>
        <strain evidence="1">IA702</strain>
    </source>
</reference>
<name>A0A9N9AVQ0_9GLOM</name>
<keyword evidence="2" id="KW-1185">Reference proteome</keyword>